<name>A0ABN1XSU7_9ACTN</name>
<evidence type="ECO:0000313" key="3">
    <source>
        <dbReference type="EMBL" id="GAA1389311.1"/>
    </source>
</evidence>
<dbReference type="RefSeq" id="WP_344330605.1">
    <property type="nucleotide sequence ID" value="NZ_BAAAKJ010000082.1"/>
</dbReference>
<dbReference type="Proteomes" id="UP001499863">
    <property type="component" value="Unassembled WGS sequence"/>
</dbReference>
<dbReference type="SUPFAM" id="SSF140453">
    <property type="entry name" value="EsxAB dimer-like"/>
    <property type="match status" value="1"/>
</dbReference>
<reference evidence="3 4" key="1">
    <citation type="journal article" date="2019" name="Int. J. Syst. Evol. Microbiol.">
        <title>The Global Catalogue of Microorganisms (GCM) 10K type strain sequencing project: providing services to taxonomists for standard genome sequencing and annotation.</title>
        <authorList>
            <consortium name="The Broad Institute Genomics Platform"/>
            <consortium name="The Broad Institute Genome Sequencing Center for Infectious Disease"/>
            <person name="Wu L."/>
            <person name="Ma J."/>
        </authorList>
    </citation>
    <scope>NUCLEOTIDE SEQUENCE [LARGE SCALE GENOMIC DNA]</scope>
    <source>
        <strain evidence="3 4">JCM 12393</strain>
    </source>
</reference>
<evidence type="ECO:0000256" key="2">
    <source>
        <dbReference type="SAM" id="Phobius"/>
    </source>
</evidence>
<evidence type="ECO:0000313" key="4">
    <source>
        <dbReference type="Proteomes" id="UP001499863"/>
    </source>
</evidence>
<proteinExistence type="predicted"/>
<accession>A0ABN1XSU7</accession>
<comment type="caution">
    <text evidence="3">The sequence shown here is derived from an EMBL/GenBank/DDBJ whole genome shotgun (WGS) entry which is preliminary data.</text>
</comment>
<evidence type="ECO:0000256" key="1">
    <source>
        <dbReference type="SAM" id="MobiDB-lite"/>
    </source>
</evidence>
<keyword evidence="4" id="KW-1185">Reference proteome</keyword>
<sequence>MVTYTQLQKVDLAALSAAAGDFEKMVRSWDLSTKMQNEVIGPVQQSGWTGPSSESAATALTQARDQIRAAFEEASAIARTLRDAHDEFAAAKKDLQVAVQHATEKGLTVADDGSVHWPPATDAADKHDLDYAETQRASAQASAQEIGKALDRATEADSAAALALAMDTGNDTKSFNSNPLGSVADAEAKQAAQILSLGSAASDTQLAQLQALLQHHSGDPRFATAFYGGQDPGTFLASYGALAQSGDFAGSPLRKDAIKGIQEGLGLTLATATNTGQQPHLPPDWGDRLRRAGSRHIQLAPGADYDSSPYGYQILGNVLKHGNYDAAFLKPIAERPSRTRSVTRRPGPASNGTTSTTWAPPWKARSRARSATASESHGRSPIRRRRTETVRRYSGRLAVAAMATVLVLIGGGLWWWWPQPSKPAVVPASACWGLVTSDDLRTLMHDDGKAVKAPYSSADLSGRSVKAECEVEWEPGEPHHVVEIGVDQIEEDYYRATRNHETELAGTGQNTVLDFGAGVDGWLQPFGSLLLLLRCDNGRPAGPGRVYRQIYVSGGGDSGLPERERTQLFADVARRTAAEVVRQEGCPDVRIAERAPVVAG</sequence>
<keyword evidence="2" id="KW-0812">Transmembrane</keyword>
<dbReference type="InterPro" id="IPR036689">
    <property type="entry name" value="ESAT-6-like_sf"/>
</dbReference>
<feature type="region of interest" description="Disordered" evidence="1">
    <location>
        <begin position="335"/>
        <end position="387"/>
    </location>
</feature>
<dbReference type="EMBL" id="BAAAKJ010000082">
    <property type="protein sequence ID" value="GAA1389311.1"/>
    <property type="molecule type" value="Genomic_DNA"/>
</dbReference>
<organism evidence="3 4">
    <name type="scientific">Kitasatospora putterlickiae</name>
    <dbReference type="NCBI Taxonomy" id="221725"/>
    <lineage>
        <taxon>Bacteria</taxon>
        <taxon>Bacillati</taxon>
        <taxon>Actinomycetota</taxon>
        <taxon>Actinomycetes</taxon>
        <taxon>Kitasatosporales</taxon>
        <taxon>Streptomycetaceae</taxon>
        <taxon>Kitasatospora</taxon>
    </lineage>
</organism>
<feature type="transmembrane region" description="Helical" evidence="2">
    <location>
        <begin position="393"/>
        <end position="417"/>
    </location>
</feature>
<keyword evidence="2" id="KW-0472">Membrane</keyword>
<keyword evidence="2" id="KW-1133">Transmembrane helix</keyword>
<protein>
    <submittedName>
        <fullName evidence="3">Uncharacterized protein</fullName>
    </submittedName>
</protein>
<gene>
    <name evidence="3" type="ORF">GCM10009639_16780</name>
</gene>